<dbReference type="OrthoDB" id="5608150at2"/>
<sequence length="257" mass="28012">MTLPRAGLYQALILTLALLLPAIAGATVPTAQVIPLEHRSAEEIVPLIKPFLGPQDVITGSGFTLILRARPQTLTEIRQVIADLDTPPRNLYISVRRGDAGDEAAPIVRRTTSTHREVAHQALRVLEGHVAFIRSGESVPMGSARLVPVPGGMALEPTLAYRDLGRGFLVRPRLLSGDRVHLDIRAVYERESPAGGGRLDLQATESTLSGPLGEWIPLTQTGTSRREDAARVSGTQRRQDWQDMPLFVRVDVIHDSP</sequence>
<keyword evidence="3" id="KW-1185">Reference proteome</keyword>
<dbReference type="Pfam" id="PF03958">
    <property type="entry name" value="Secretin_N"/>
    <property type="match status" value="1"/>
</dbReference>
<gene>
    <name evidence="2" type="ORF">SAMN05421693_101127</name>
</gene>
<evidence type="ECO:0000313" key="2">
    <source>
        <dbReference type="EMBL" id="SEP58188.1"/>
    </source>
</evidence>
<dbReference type="RefSeq" id="WP_090202461.1">
    <property type="nucleotide sequence ID" value="NZ_FOFO01000001.1"/>
</dbReference>
<evidence type="ECO:0000259" key="1">
    <source>
        <dbReference type="Pfam" id="PF03958"/>
    </source>
</evidence>
<dbReference type="AlphaFoldDB" id="A0A1H8Z3K8"/>
<dbReference type="Gene3D" id="3.30.1370.120">
    <property type="match status" value="1"/>
</dbReference>
<dbReference type="STRING" id="867345.SAMN05421693_101127"/>
<feature type="domain" description="NolW-like" evidence="1">
    <location>
        <begin position="32"/>
        <end position="89"/>
    </location>
</feature>
<accession>A0A1H8Z3K8</accession>
<organism evidence="2 3">
    <name type="scientific">Ectothiorhodospira magna</name>
    <dbReference type="NCBI Taxonomy" id="867345"/>
    <lineage>
        <taxon>Bacteria</taxon>
        <taxon>Pseudomonadati</taxon>
        <taxon>Pseudomonadota</taxon>
        <taxon>Gammaproteobacteria</taxon>
        <taxon>Chromatiales</taxon>
        <taxon>Ectothiorhodospiraceae</taxon>
        <taxon>Ectothiorhodospira</taxon>
    </lineage>
</organism>
<evidence type="ECO:0000313" key="3">
    <source>
        <dbReference type="Proteomes" id="UP000199496"/>
    </source>
</evidence>
<reference evidence="2 3" key="1">
    <citation type="submission" date="2016-10" db="EMBL/GenBank/DDBJ databases">
        <authorList>
            <person name="de Groot N.N."/>
        </authorList>
    </citation>
    <scope>NUCLEOTIDE SEQUENCE [LARGE SCALE GENOMIC DNA]</scope>
    <source>
        <strain evidence="2 3">B7-7</strain>
    </source>
</reference>
<protein>
    <recommendedName>
        <fullName evidence="1">NolW-like domain-containing protein</fullName>
    </recommendedName>
</protein>
<dbReference type="Proteomes" id="UP000199496">
    <property type="component" value="Unassembled WGS sequence"/>
</dbReference>
<dbReference type="EMBL" id="FOFO01000001">
    <property type="protein sequence ID" value="SEP58188.1"/>
    <property type="molecule type" value="Genomic_DNA"/>
</dbReference>
<dbReference type="InterPro" id="IPR005644">
    <property type="entry name" value="NolW-like"/>
</dbReference>
<proteinExistence type="predicted"/>
<name>A0A1H8Z3K8_9GAMM</name>
<dbReference type="InterPro" id="IPR038591">
    <property type="entry name" value="NolW-like_sf"/>
</dbReference>